<reference evidence="1" key="1">
    <citation type="journal article" date="2023" name="Mol. Biol. Evol.">
        <title>Third-Generation Sequencing Reveals the Adaptive Role of the Epigenome in Three Deep-Sea Polychaetes.</title>
        <authorList>
            <person name="Perez M."/>
            <person name="Aroh O."/>
            <person name="Sun Y."/>
            <person name="Lan Y."/>
            <person name="Juniper S.K."/>
            <person name="Young C.R."/>
            <person name="Angers B."/>
            <person name="Qian P.Y."/>
        </authorList>
    </citation>
    <scope>NUCLEOTIDE SEQUENCE</scope>
    <source>
        <strain evidence="1">P08H-3</strain>
    </source>
</reference>
<sequence length="36" mass="3804">MEKGVVVVVMELCTHTHYVHKSGGNHQSSSSSSSSS</sequence>
<evidence type="ECO:0000313" key="2">
    <source>
        <dbReference type="Proteomes" id="UP001208570"/>
    </source>
</evidence>
<dbReference type="Proteomes" id="UP001208570">
    <property type="component" value="Unassembled WGS sequence"/>
</dbReference>
<accession>A0AAD9MQ89</accession>
<name>A0AAD9MQ89_9ANNE</name>
<dbReference type="AlphaFoldDB" id="A0AAD9MQ89"/>
<gene>
    <name evidence="1" type="ORF">LSH36_1012g00014</name>
</gene>
<keyword evidence="2" id="KW-1185">Reference proteome</keyword>
<evidence type="ECO:0000313" key="1">
    <source>
        <dbReference type="EMBL" id="KAK2141952.1"/>
    </source>
</evidence>
<organism evidence="1 2">
    <name type="scientific">Paralvinella palmiformis</name>
    <dbReference type="NCBI Taxonomy" id="53620"/>
    <lineage>
        <taxon>Eukaryota</taxon>
        <taxon>Metazoa</taxon>
        <taxon>Spiralia</taxon>
        <taxon>Lophotrochozoa</taxon>
        <taxon>Annelida</taxon>
        <taxon>Polychaeta</taxon>
        <taxon>Sedentaria</taxon>
        <taxon>Canalipalpata</taxon>
        <taxon>Terebellida</taxon>
        <taxon>Terebelliformia</taxon>
        <taxon>Alvinellidae</taxon>
        <taxon>Paralvinella</taxon>
    </lineage>
</organism>
<proteinExistence type="predicted"/>
<dbReference type="EMBL" id="JAODUP010001012">
    <property type="protein sequence ID" value="KAK2141952.1"/>
    <property type="molecule type" value="Genomic_DNA"/>
</dbReference>
<comment type="caution">
    <text evidence="1">The sequence shown here is derived from an EMBL/GenBank/DDBJ whole genome shotgun (WGS) entry which is preliminary data.</text>
</comment>
<protein>
    <submittedName>
        <fullName evidence="1">Uncharacterized protein</fullName>
    </submittedName>
</protein>